<accession>A0A9J6ZEI2</accession>
<evidence type="ECO:0000256" key="1">
    <source>
        <dbReference type="SAM" id="MobiDB-lite"/>
    </source>
</evidence>
<evidence type="ECO:0000313" key="3">
    <source>
        <dbReference type="Proteomes" id="UP001056756"/>
    </source>
</evidence>
<name>A0A9J6ZEI2_9BACL</name>
<feature type="compositionally biased region" description="Polar residues" evidence="1">
    <location>
        <begin position="1"/>
        <end position="13"/>
    </location>
</feature>
<dbReference type="Pfam" id="PF26325">
    <property type="entry name" value="YhjD"/>
    <property type="match status" value="1"/>
</dbReference>
<feature type="region of interest" description="Disordered" evidence="1">
    <location>
        <begin position="1"/>
        <end position="21"/>
    </location>
</feature>
<reference evidence="2" key="1">
    <citation type="submission" date="2022-05" db="EMBL/GenBank/DDBJ databases">
        <title>Novel bacterial taxa in a minimal lignocellulolytic consortium and its capacity to transform plastics disclosed by genome-resolved metagenomics.</title>
        <authorList>
            <person name="Rodriguez C.A.D."/>
            <person name="Diaz-Garcia L."/>
            <person name="Herrera K."/>
            <person name="Tarazona N.A."/>
            <person name="Sproer C."/>
            <person name="Overmann J."/>
            <person name="Jimenez D.J."/>
        </authorList>
    </citation>
    <scope>NUCLEOTIDE SEQUENCE</scope>
    <source>
        <strain evidence="2">MAG5</strain>
    </source>
</reference>
<gene>
    <name evidence="2" type="ORF">NAG76_21935</name>
</gene>
<protein>
    <submittedName>
        <fullName evidence="2">Uncharacterized protein</fullName>
    </submittedName>
</protein>
<dbReference type="InterPro" id="IPR058600">
    <property type="entry name" value="YhjD-like"/>
</dbReference>
<dbReference type="EMBL" id="CP097899">
    <property type="protein sequence ID" value="URN94447.1"/>
    <property type="molecule type" value="Genomic_DNA"/>
</dbReference>
<sequence>MNVKQDTTEINSHVQEKASHAPIQEEFEADAIKQYVLLEMILRIIDHDVKAIGLSQIKLPRLYESMLRGIQDRVLLDMADHRRMFRKGGIKIYEELQQQDGLLAKYVCRGYHHQIFMLWGFVKVECERVLKKYMSA</sequence>
<dbReference type="AlphaFoldDB" id="A0A9J6ZEI2"/>
<organism evidence="2 3">
    <name type="scientific">Candidatus Pristimantibacillus lignocellulolyticus</name>
    <dbReference type="NCBI Taxonomy" id="2994561"/>
    <lineage>
        <taxon>Bacteria</taxon>
        <taxon>Bacillati</taxon>
        <taxon>Bacillota</taxon>
        <taxon>Bacilli</taxon>
        <taxon>Bacillales</taxon>
        <taxon>Paenibacillaceae</taxon>
        <taxon>Candidatus Pristimantibacillus</taxon>
    </lineage>
</organism>
<dbReference type="Proteomes" id="UP001056756">
    <property type="component" value="Chromosome"/>
</dbReference>
<dbReference type="KEGG" id="plig:NAG76_21935"/>
<evidence type="ECO:0000313" key="2">
    <source>
        <dbReference type="EMBL" id="URN94447.1"/>
    </source>
</evidence>
<proteinExistence type="predicted"/>